<protein>
    <submittedName>
        <fullName evidence="5">Sugar transferase</fullName>
    </submittedName>
</protein>
<dbReference type="InterPro" id="IPR003362">
    <property type="entry name" value="Bact_transf"/>
</dbReference>
<dbReference type="Proteomes" id="UP001228690">
    <property type="component" value="Chromosome"/>
</dbReference>
<evidence type="ECO:0000259" key="4">
    <source>
        <dbReference type="Pfam" id="PF02397"/>
    </source>
</evidence>
<keyword evidence="3" id="KW-0472">Membrane</keyword>
<feature type="transmembrane region" description="Helical" evidence="3">
    <location>
        <begin position="307"/>
        <end position="330"/>
    </location>
</feature>
<feature type="transmembrane region" description="Helical" evidence="3">
    <location>
        <begin position="107"/>
        <end position="131"/>
    </location>
</feature>
<keyword evidence="6" id="KW-1185">Reference proteome</keyword>
<feature type="compositionally biased region" description="Basic and acidic residues" evidence="2">
    <location>
        <begin position="507"/>
        <end position="518"/>
    </location>
</feature>
<accession>A0ABY8MFM3</accession>
<evidence type="ECO:0000313" key="6">
    <source>
        <dbReference type="Proteomes" id="UP001228690"/>
    </source>
</evidence>
<feature type="region of interest" description="Disordered" evidence="2">
    <location>
        <begin position="503"/>
        <end position="531"/>
    </location>
</feature>
<feature type="transmembrane region" description="Helical" evidence="3">
    <location>
        <begin position="7"/>
        <end position="23"/>
    </location>
</feature>
<evidence type="ECO:0000256" key="1">
    <source>
        <dbReference type="ARBA" id="ARBA00006464"/>
    </source>
</evidence>
<keyword evidence="5" id="KW-0808">Transferase</keyword>
<feature type="domain" description="Bacterial sugar transferase" evidence="4">
    <location>
        <begin position="302"/>
        <end position="490"/>
    </location>
</feature>
<gene>
    <name evidence="5" type="ORF">P0082_09605</name>
</gene>
<evidence type="ECO:0000256" key="2">
    <source>
        <dbReference type="SAM" id="MobiDB-lite"/>
    </source>
</evidence>
<dbReference type="Pfam" id="PF02397">
    <property type="entry name" value="Bac_transf"/>
    <property type="match status" value="1"/>
</dbReference>
<organism evidence="5 6">
    <name type="scientific">Candidatus Haliotispira prima</name>
    <dbReference type="NCBI Taxonomy" id="3034016"/>
    <lineage>
        <taxon>Bacteria</taxon>
        <taxon>Pseudomonadati</taxon>
        <taxon>Spirochaetota</taxon>
        <taxon>Spirochaetia</taxon>
        <taxon>Spirochaetales</taxon>
        <taxon>Spirochaetaceae</taxon>
        <taxon>Candidatus Haliotispira</taxon>
    </lineage>
</organism>
<dbReference type="PANTHER" id="PTHR30576:SF10">
    <property type="entry name" value="SLL5057 PROTEIN"/>
    <property type="match status" value="1"/>
</dbReference>
<feature type="transmembrane region" description="Helical" evidence="3">
    <location>
        <begin position="43"/>
        <end position="64"/>
    </location>
</feature>
<dbReference type="RefSeq" id="WP_326926917.1">
    <property type="nucleotide sequence ID" value="NZ_CP123443.1"/>
</dbReference>
<keyword evidence="3" id="KW-1133">Transmembrane helix</keyword>
<dbReference type="GO" id="GO:0016740">
    <property type="term" value="F:transferase activity"/>
    <property type="evidence" value="ECO:0007669"/>
    <property type="project" value="UniProtKB-KW"/>
</dbReference>
<sequence>MKKYIHFTVNISVQSVLLILAYYRALGVYRSYFDAALNAVPMYVSFLGVFLAVYFTLMWTELYAHGVHSYLKVTTLIVGKNLGIATLAVACVIAIESVVVRDFELAAWKAIIFFGFGIVTLFGMHLLYFLWLKSLSLHGYFHKKVMLVGRSSGRFRVDKFFQDMGGTKEFCGTLSRLEKPAGSDRLSKDKDKEQVWIWDNRPTWDPDHAYRGDPKPEYYDDFMDVIYRHHIGELVIFLGPKLSEEVLQQITRACDEHAIGYYIVPDLSSLPDTRHWTKVFSYIPIVDHTTTNRDDLFNITIKRLFDIGVSFSVLLLFLPLGLLISLLIFLSDFGPVFYVSKRVGKDGQIIPFFKFRSMHKNAEQAKDELLGRNERDGDGPLFKIRNDPRVTRIGQFLRRTSLDEFPQFANVLLGHLSIIGPRPHLEEEVKHYVKRDFMRLECMQGITCLPQLHDRDHMGFHEWVSLDLYYRRNWTLGLDFYIFWKTSLLFLRSFFRKESFGEYCGKPSEESGKGKEPDEQSGNDSRIDQLS</sequence>
<feature type="transmembrane region" description="Helical" evidence="3">
    <location>
        <begin position="76"/>
        <end position="95"/>
    </location>
</feature>
<comment type="similarity">
    <text evidence="1">Belongs to the bacterial sugar transferase family.</text>
</comment>
<evidence type="ECO:0000313" key="5">
    <source>
        <dbReference type="EMBL" id="WGK68731.1"/>
    </source>
</evidence>
<dbReference type="EMBL" id="CP123443">
    <property type="protein sequence ID" value="WGK68731.1"/>
    <property type="molecule type" value="Genomic_DNA"/>
</dbReference>
<feature type="compositionally biased region" description="Polar residues" evidence="2">
    <location>
        <begin position="520"/>
        <end position="531"/>
    </location>
</feature>
<proteinExistence type="inferred from homology"/>
<keyword evidence="3" id="KW-0812">Transmembrane</keyword>
<dbReference type="PANTHER" id="PTHR30576">
    <property type="entry name" value="COLANIC BIOSYNTHESIS UDP-GLUCOSE LIPID CARRIER TRANSFERASE"/>
    <property type="match status" value="1"/>
</dbReference>
<name>A0ABY8MFM3_9SPIO</name>
<evidence type="ECO:0000256" key="3">
    <source>
        <dbReference type="SAM" id="Phobius"/>
    </source>
</evidence>
<reference evidence="5 6" key="1">
    <citation type="submission" date="2023-04" db="EMBL/GenBank/DDBJ databases">
        <title>Spirochaete genome identified in red abalone sample constitutes a novel genus.</title>
        <authorList>
            <person name="Sharma S.P."/>
            <person name="Purcell C.M."/>
            <person name="Hyde J.R."/>
            <person name="Severin A.J."/>
        </authorList>
    </citation>
    <scope>NUCLEOTIDE SEQUENCE [LARGE SCALE GENOMIC DNA]</scope>
    <source>
        <strain evidence="5 6">SP-2023</strain>
    </source>
</reference>